<dbReference type="InterPro" id="IPR036388">
    <property type="entry name" value="WH-like_DNA-bd_sf"/>
</dbReference>
<sequence>MKQVPGLTLVSRGKTGDGGAGGRSTYSQVQDQLGIAICGGLLEPGTVLTIDDLETATGASRSIIRESTRVLASMGLFRARQRVGFQVLPQTEWNFFDPQVIRWRLMSPDRQEQVRALLEVRIAIEPEAARLAAERASAELAGKIMSSAGALWSSGVHGDQREFLVHDSEFHDLILLASGNPMFARLSNVIQEALRERALHQLLEQPVNDEDVQLHVDLANHIQRRQGDSAWAVSREIIVRNAPSAP</sequence>
<dbReference type="EMBL" id="PGFB01000001">
    <property type="protein sequence ID" value="PJJ65628.1"/>
    <property type="molecule type" value="Genomic_DNA"/>
</dbReference>
<keyword evidence="2 6" id="KW-0238">DNA-binding</keyword>
<evidence type="ECO:0000256" key="1">
    <source>
        <dbReference type="ARBA" id="ARBA00023015"/>
    </source>
</evidence>
<feature type="domain" description="HTH gntR-type" evidence="5">
    <location>
        <begin position="23"/>
        <end position="90"/>
    </location>
</feature>
<keyword evidence="1" id="KW-0805">Transcription regulation</keyword>
<feature type="region of interest" description="Disordered" evidence="4">
    <location>
        <begin position="1"/>
        <end position="24"/>
    </location>
</feature>
<evidence type="ECO:0000256" key="2">
    <source>
        <dbReference type="ARBA" id="ARBA00023125"/>
    </source>
</evidence>
<dbReference type="Gene3D" id="1.10.10.10">
    <property type="entry name" value="Winged helix-like DNA-binding domain superfamily/Winged helix DNA-binding domain"/>
    <property type="match status" value="1"/>
</dbReference>
<dbReference type="GO" id="GO:0003677">
    <property type="term" value="F:DNA binding"/>
    <property type="evidence" value="ECO:0007669"/>
    <property type="project" value="UniProtKB-KW"/>
</dbReference>
<evidence type="ECO:0000256" key="4">
    <source>
        <dbReference type="SAM" id="MobiDB-lite"/>
    </source>
</evidence>
<dbReference type="Pfam" id="PF07729">
    <property type="entry name" value="FCD"/>
    <property type="match status" value="1"/>
</dbReference>
<dbReference type="Gene3D" id="1.20.120.530">
    <property type="entry name" value="GntR ligand-binding domain-like"/>
    <property type="match status" value="1"/>
</dbReference>
<dbReference type="RefSeq" id="WP_170061945.1">
    <property type="nucleotide sequence ID" value="NZ_PGFB01000001.1"/>
</dbReference>
<comment type="caution">
    <text evidence="6">The sequence shown here is derived from an EMBL/GenBank/DDBJ whole genome shotgun (WGS) entry which is preliminary data.</text>
</comment>
<dbReference type="InterPro" id="IPR000524">
    <property type="entry name" value="Tscrpt_reg_HTH_GntR"/>
</dbReference>
<keyword evidence="3" id="KW-0804">Transcription</keyword>
<evidence type="ECO:0000313" key="6">
    <source>
        <dbReference type="EMBL" id="PJJ65628.1"/>
    </source>
</evidence>
<dbReference type="InterPro" id="IPR008920">
    <property type="entry name" value="TF_FadR/GntR_C"/>
</dbReference>
<proteinExistence type="predicted"/>
<dbReference type="Proteomes" id="UP000230161">
    <property type="component" value="Unassembled WGS sequence"/>
</dbReference>
<gene>
    <name evidence="6" type="ORF">CLV54_0665</name>
</gene>
<reference evidence="6 7" key="1">
    <citation type="submission" date="2017-11" db="EMBL/GenBank/DDBJ databases">
        <title>Genomic Encyclopedia of Archaeal and Bacterial Type Strains, Phase II (KMG-II): From Individual Species to Whole Genera.</title>
        <authorList>
            <person name="Goeker M."/>
        </authorList>
    </citation>
    <scope>NUCLEOTIDE SEQUENCE [LARGE SCALE GENOMIC DNA]</scope>
    <source>
        <strain evidence="6 7">DSM 25625</strain>
    </source>
</reference>
<name>A0A2M9C530_9MICO</name>
<dbReference type="SUPFAM" id="SSF48008">
    <property type="entry name" value="GntR ligand-binding domain-like"/>
    <property type="match status" value="1"/>
</dbReference>
<dbReference type="PROSITE" id="PS50949">
    <property type="entry name" value="HTH_GNTR"/>
    <property type="match status" value="1"/>
</dbReference>
<dbReference type="SMART" id="SM00895">
    <property type="entry name" value="FCD"/>
    <property type="match status" value="1"/>
</dbReference>
<evidence type="ECO:0000313" key="7">
    <source>
        <dbReference type="Proteomes" id="UP000230161"/>
    </source>
</evidence>
<dbReference type="InterPro" id="IPR011711">
    <property type="entry name" value="GntR_C"/>
</dbReference>
<protein>
    <submittedName>
        <fullName evidence="6">DNA-binding FadR family transcriptional regulator</fullName>
    </submittedName>
</protein>
<keyword evidence="7" id="KW-1185">Reference proteome</keyword>
<dbReference type="Pfam" id="PF00392">
    <property type="entry name" value="GntR"/>
    <property type="match status" value="1"/>
</dbReference>
<dbReference type="InterPro" id="IPR036390">
    <property type="entry name" value="WH_DNA-bd_sf"/>
</dbReference>
<dbReference type="AlphaFoldDB" id="A0A2M9C530"/>
<dbReference type="GO" id="GO:0003700">
    <property type="term" value="F:DNA-binding transcription factor activity"/>
    <property type="evidence" value="ECO:0007669"/>
    <property type="project" value="InterPro"/>
</dbReference>
<organism evidence="6 7">
    <name type="scientific">Compostimonas suwonensis</name>
    <dbReference type="NCBI Taxonomy" id="1048394"/>
    <lineage>
        <taxon>Bacteria</taxon>
        <taxon>Bacillati</taxon>
        <taxon>Actinomycetota</taxon>
        <taxon>Actinomycetes</taxon>
        <taxon>Micrococcales</taxon>
        <taxon>Microbacteriaceae</taxon>
        <taxon>Compostimonas</taxon>
    </lineage>
</organism>
<evidence type="ECO:0000256" key="3">
    <source>
        <dbReference type="ARBA" id="ARBA00023163"/>
    </source>
</evidence>
<dbReference type="PANTHER" id="PTHR43537:SF44">
    <property type="entry name" value="GNTR FAMILY REGULATORY PROTEIN"/>
    <property type="match status" value="1"/>
</dbReference>
<accession>A0A2M9C530</accession>
<dbReference type="PANTHER" id="PTHR43537">
    <property type="entry name" value="TRANSCRIPTIONAL REGULATOR, GNTR FAMILY"/>
    <property type="match status" value="1"/>
</dbReference>
<dbReference type="SUPFAM" id="SSF46785">
    <property type="entry name" value="Winged helix' DNA-binding domain"/>
    <property type="match status" value="1"/>
</dbReference>
<evidence type="ECO:0000259" key="5">
    <source>
        <dbReference type="PROSITE" id="PS50949"/>
    </source>
</evidence>